<feature type="compositionally biased region" description="Basic residues" evidence="1">
    <location>
        <begin position="351"/>
        <end position="364"/>
    </location>
</feature>
<feature type="compositionally biased region" description="Acidic residues" evidence="1">
    <location>
        <begin position="1219"/>
        <end position="1231"/>
    </location>
</feature>
<feature type="region of interest" description="Disordered" evidence="1">
    <location>
        <begin position="73"/>
        <end position="102"/>
    </location>
</feature>
<feature type="region of interest" description="Disordered" evidence="1">
    <location>
        <begin position="645"/>
        <end position="669"/>
    </location>
</feature>
<feature type="compositionally biased region" description="Basic and acidic residues" evidence="1">
    <location>
        <begin position="772"/>
        <end position="788"/>
    </location>
</feature>
<feature type="compositionally biased region" description="Basic and acidic residues" evidence="1">
    <location>
        <begin position="603"/>
        <end position="612"/>
    </location>
</feature>
<sequence>MSSVTRLHLLSQSMLNVSCQKQKHCSSFPADSLTESPMEFVGQPRPSGAYSFLEVPGLSSLDADDDDGEVVIGIRPKSSPLPRRRSSVTDEDSEPEPPLCGSRRVSFADAKGLSLVQVKEFDTWDIPKLPGYGSEAEGKEAEEYFLSPHTFSLPLSTEELFTRVRDQKVELETIELVPGTTILKGVIRVLNISFSKAVYIRTTLDSWSSHFDLLAEYIPGSSDSLMDCFSFKLTLVPPFREQGARVDFCLRYETPEGTFWANNNNRNYVLFCHQRMKENVNKKSCLKTVSQNFSSVENISAVEASPQENILAVVSKQGEEVNIMKAKQISDGQSLTSEEDGQKLKAENRRNTSRRNRRKAARMARVRDYFAQRDGGVNGTERDESSPEAKHAAQEESPKEKQSDVQSFSEESSKSLLDALHDTSPAHDNTSNSKPEKSESTENNLADSDTLPGGESATDIPDNPLHSNNEPAPAECQNINKSVSKAEGKSQRQGTSYECTNNTTAEPADRVISAVISESLVSQTSCLTFGTVMAPLYHQVFGRVGSESQSVGDWGNPVRATLNIRDLTQSSCTPHTERKESSCTVLTDVRNNDDKVQGIVRKPQELHQERLDATSNSPPAEKKQTSLSVMADAILDHTETLHDPDEIIQSHQRRTNTSEVPKTLSGVPEVHPHAVNTVHTDLLSPHLQGEAQEDNLTCDLQNQTTAETAETQLPEHTHSQIKTNQDKTLSQTEAQEVTVSLENSFLPLLPSQSESQHVSDETDQQTSGGGENDCKCLDESNKEDDTGRTEAISATNASLEADKLLGPIHDLNSSQINHCATKKPVNGYISCCEIVEEKDFTTPETSLETQEEANNMEEQNKLPNNSYEDETKHSAEIEASDVAAESITKATIGNHHKHDDMFLKLRDEDTLKDEPNIVSEKIEHHQMEAAVLKEEDFSLADTTEVKNWEKMVEEEEKNTLIDQEESEAVSLRADIETVEEDQVGQLGDAGIMTTVEYRDTNEGEKEKTQENLAVEVTAAGENGTKAEDAVGLDDREREDILEIGENKAGGMDVAEETEVEKEKYFTEMQEVTIRRISVQEEEEIEEEEDMEIDLKDGDEAGVVWGENIEDENPNYKEETLVNEAGDTEIVDTDSGGMIIEDREDEERLDITQNKVEDSLSAPVSTVQDKIVIDKENTRKGENTHIQTEMHLYKEEDFQSGKKVTHDRSKAESESSTVEGDSDCILPDEPESDQTSHDSASTESDSDDEVELYMHCLRAVHTGAQATKDRNKDTGFSVGKRPSISRSKLLSTPMPSISESLDEEQHLSCLQDNHEDINIAGIQPSAPAPSLSSGQESINKNVSCWRETFSCSNISKTLLYTTLLVIFLVVAYHYDFLACFGLYLISVVWLCRQRERPPVKNNNKMG</sequence>
<dbReference type="PANTHER" id="PTHR12307:SF2">
    <property type="entry name" value="PROTEIN PHOSPHATASE 1 REGULATORY SUBUNIT 3A"/>
    <property type="match status" value="1"/>
</dbReference>
<feature type="region of interest" description="Disordered" evidence="1">
    <location>
        <begin position="749"/>
        <end position="789"/>
    </location>
</feature>
<feature type="region of interest" description="Disordered" evidence="1">
    <location>
        <begin position="603"/>
        <end position="625"/>
    </location>
</feature>
<feature type="region of interest" description="Disordered" evidence="1">
    <location>
        <begin position="707"/>
        <end position="735"/>
    </location>
</feature>
<evidence type="ECO:0000256" key="1">
    <source>
        <dbReference type="SAM" id="MobiDB-lite"/>
    </source>
</evidence>
<feature type="compositionally biased region" description="Basic and acidic residues" evidence="1">
    <location>
        <begin position="340"/>
        <end position="350"/>
    </location>
</feature>
<feature type="compositionally biased region" description="Polar residues" evidence="1">
    <location>
        <begin position="856"/>
        <end position="866"/>
    </location>
</feature>
<feature type="region of interest" description="Disordered" evidence="1">
    <location>
        <begin position="841"/>
        <end position="872"/>
    </location>
</feature>
<evidence type="ECO:0000256" key="2">
    <source>
        <dbReference type="SAM" id="Phobius"/>
    </source>
</evidence>
<keyword evidence="2" id="KW-0812">Transmembrane</keyword>
<evidence type="ECO:0000259" key="3">
    <source>
        <dbReference type="PROSITE" id="PS51159"/>
    </source>
</evidence>
<dbReference type="GO" id="GO:0005979">
    <property type="term" value="P:regulation of glycogen biosynthetic process"/>
    <property type="evidence" value="ECO:0007669"/>
    <property type="project" value="TreeGrafter"/>
</dbReference>
<dbReference type="InterPro" id="IPR005036">
    <property type="entry name" value="CBM21_dom"/>
</dbReference>
<keyword evidence="2" id="KW-1133">Transmembrane helix</keyword>
<accession>A0AAJ7PLT5</accession>
<dbReference type="CDD" id="cd22255">
    <property type="entry name" value="PBD_PPP1R3A"/>
    <property type="match status" value="1"/>
</dbReference>
<evidence type="ECO:0000313" key="4">
    <source>
        <dbReference type="Proteomes" id="UP000694890"/>
    </source>
</evidence>
<reference evidence="5" key="1">
    <citation type="submission" date="2025-08" db="UniProtKB">
        <authorList>
            <consortium name="RefSeq"/>
        </authorList>
    </citation>
    <scope>IDENTIFICATION</scope>
    <source>
        <tissue evidence="5">Brain</tissue>
    </source>
</reference>
<dbReference type="InterPro" id="IPR050782">
    <property type="entry name" value="PP1_regulatory_subunit_3"/>
</dbReference>
<dbReference type="GO" id="GO:0008157">
    <property type="term" value="F:protein phosphatase 1 binding"/>
    <property type="evidence" value="ECO:0007669"/>
    <property type="project" value="TreeGrafter"/>
</dbReference>
<dbReference type="PANTHER" id="PTHR12307">
    <property type="entry name" value="PROTEIN PHOSPHATASE 1 REGULATORY SUBUNIT"/>
    <property type="match status" value="1"/>
</dbReference>
<dbReference type="Proteomes" id="UP000694890">
    <property type="component" value="Linkage group LG10"/>
</dbReference>
<feature type="region of interest" description="Disordered" evidence="1">
    <location>
        <begin position="328"/>
        <end position="475"/>
    </location>
</feature>
<dbReference type="Pfam" id="PF03370">
    <property type="entry name" value="CBM_21"/>
    <property type="match status" value="1"/>
</dbReference>
<dbReference type="PROSITE" id="PS51159">
    <property type="entry name" value="CBM21"/>
    <property type="match status" value="1"/>
</dbReference>
<dbReference type="InterPro" id="IPR038175">
    <property type="entry name" value="CBM21_dom_sf"/>
</dbReference>
<keyword evidence="2" id="KW-0472">Membrane</keyword>
<feature type="region of interest" description="Disordered" evidence="1">
    <location>
        <begin position="1175"/>
        <end position="1247"/>
    </location>
</feature>
<feature type="compositionally biased region" description="Basic and acidic residues" evidence="1">
    <location>
        <begin position="380"/>
        <end position="403"/>
    </location>
</feature>
<feature type="domain" description="CBM21" evidence="3">
    <location>
        <begin position="163"/>
        <end position="271"/>
    </location>
</feature>
<organism evidence="4 5">
    <name type="scientific">Lates calcarifer</name>
    <name type="common">Barramundi</name>
    <name type="synonym">Holocentrus calcarifer</name>
    <dbReference type="NCBI Taxonomy" id="8187"/>
    <lineage>
        <taxon>Eukaryota</taxon>
        <taxon>Metazoa</taxon>
        <taxon>Chordata</taxon>
        <taxon>Craniata</taxon>
        <taxon>Vertebrata</taxon>
        <taxon>Euteleostomi</taxon>
        <taxon>Actinopterygii</taxon>
        <taxon>Neopterygii</taxon>
        <taxon>Teleostei</taxon>
        <taxon>Neoteleostei</taxon>
        <taxon>Acanthomorphata</taxon>
        <taxon>Carangaria</taxon>
        <taxon>Carangaria incertae sedis</taxon>
        <taxon>Centropomidae</taxon>
        <taxon>Lates</taxon>
    </lineage>
</organism>
<dbReference type="RefSeq" id="XP_018531443.2">
    <property type="nucleotide sequence ID" value="XM_018675927.2"/>
</dbReference>
<evidence type="ECO:0000313" key="5">
    <source>
        <dbReference type="RefSeq" id="XP_018531443.2"/>
    </source>
</evidence>
<feature type="transmembrane region" description="Helical" evidence="2">
    <location>
        <begin position="1357"/>
        <end position="1390"/>
    </location>
</feature>
<dbReference type="GO" id="GO:2001069">
    <property type="term" value="F:glycogen binding"/>
    <property type="evidence" value="ECO:0007669"/>
    <property type="project" value="TreeGrafter"/>
</dbReference>
<feature type="compositionally biased region" description="Polar residues" evidence="1">
    <location>
        <begin position="720"/>
        <end position="735"/>
    </location>
</feature>
<name>A0AAJ7PLT5_LATCA</name>
<dbReference type="GO" id="GO:0000164">
    <property type="term" value="C:protein phosphatase type 1 complex"/>
    <property type="evidence" value="ECO:0007669"/>
    <property type="project" value="TreeGrafter"/>
</dbReference>
<gene>
    <name evidence="5" type="primary">ppp1r3ab</name>
</gene>
<feature type="compositionally biased region" description="Basic and acidic residues" evidence="1">
    <location>
        <begin position="1190"/>
        <end position="1212"/>
    </location>
</feature>
<dbReference type="Gene3D" id="2.60.40.2440">
    <property type="entry name" value="Carbohydrate binding type-21 domain"/>
    <property type="match status" value="1"/>
</dbReference>
<proteinExistence type="predicted"/>
<dbReference type="GeneID" id="108883058"/>
<dbReference type="KEGG" id="lcf:108883058"/>
<protein>
    <submittedName>
        <fullName evidence="5">Uncharacterized protein ppp1r3ab isoform X1</fullName>
    </submittedName>
</protein>
<dbReference type="CTD" id="100001260"/>